<dbReference type="EMBL" id="JAOZEW010000005">
    <property type="protein sequence ID" value="MCV9927309.1"/>
    <property type="molecule type" value="Genomic_DNA"/>
</dbReference>
<keyword evidence="1" id="KW-0472">Membrane</keyword>
<feature type="transmembrane region" description="Helical" evidence="1">
    <location>
        <begin position="74"/>
        <end position="92"/>
    </location>
</feature>
<evidence type="ECO:0000256" key="1">
    <source>
        <dbReference type="SAM" id="Phobius"/>
    </source>
</evidence>
<gene>
    <name evidence="2" type="ORF">OIU83_06585</name>
</gene>
<proteinExistence type="predicted"/>
<organism evidence="2 3">
    <name type="scientific">Flavobacterium shii</name>
    <dbReference type="NCBI Taxonomy" id="2987687"/>
    <lineage>
        <taxon>Bacteria</taxon>
        <taxon>Pseudomonadati</taxon>
        <taxon>Bacteroidota</taxon>
        <taxon>Flavobacteriia</taxon>
        <taxon>Flavobacteriales</taxon>
        <taxon>Flavobacteriaceae</taxon>
        <taxon>Flavobacterium</taxon>
    </lineage>
</organism>
<feature type="transmembrane region" description="Helical" evidence="1">
    <location>
        <begin position="40"/>
        <end position="62"/>
    </location>
</feature>
<reference evidence="2" key="1">
    <citation type="submission" date="2022-10" db="EMBL/GenBank/DDBJ databases">
        <title>Two novel species of Flavobacterium.</title>
        <authorList>
            <person name="Liu Q."/>
            <person name="Xin Y.-H."/>
        </authorList>
    </citation>
    <scope>NUCLEOTIDE SEQUENCE</scope>
    <source>
        <strain evidence="2">LS1R49</strain>
    </source>
</reference>
<evidence type="ECO:0000313" key="3">
    <source>
        <dbReference type="Proteomes" id="UP001151079"/>
    </source>
</evidence>
<feature type="transmembrane region" description="Helical" evidence="1">
    <location>
        <begin position="182"/>
        <end position="204"/>
    </location>
</feature>
<keyword evidence="3" id="KW-1185">Reference proteome</keyword>
<accession>A0A9X2ZAL4</accession>
<feature type="transmembrane region" description="Helical" evidence="1">
    <location>
        <begin position="107"/>
        <end position="130"/>
    </location>
</feature>
<dbReference type="RefSeq" id="WP_264205476.1">
    <property type="nucleotide sequence ID" value="NZ_JAOZEW010000005.1"/>
</dbReference>
<feature type="transmembrane region" description="Helical" evidence="1">
    <location>
        <begin position="7"/>
        <end position="28"/>
    </location>
</feature>
<dbReference type="Proteomes" id="UP001151079">
    <property type="component" value="Unassembled WGS sequence"/>
</dbReference>
<protein>
    <recommendedName>
        <fullName evidence="4">Lysine transporter LysE</fullName>
    </recommendedName>
</protein>
<keyword evidence="1" id="KW-1133">Transmembrane helix</keyword>
<dbReference type="AlphaFoldDB" id="A0A9X2ZAL4"/>
<sequence length="226" mass="26590">MKQVKNISVGFLVSFLGSIPLGYLNLVGFEIYNRSGFDNLFLFLLGIVFVESFVIYFTLLFARQLVDNKKLMKGIDFFTVIFMLAFAYLFYIHFDSNINEHSYLEKYIMYSPFVIGVLLNCFNFLQLPFWTDWNLYLIDENYISTEKDFKYYYIAGTLIGFFLGMLSLILILQFIFNNTSLFFNYLMSVLIPLFFIVLAGIQIFKVYNKYFRSKTTKTLPNQTSSI</sequence>
<evidence type="ECO:0000313" key="2">
    <source>
        <dbReference type="EMBL" id="MCV9927309.1"/>
    </source>
</evidence>
<comment type="caution">
    <text evidence="2">The sequence shown here is derived from an EMBL/GenBank/DDBJ whole genome shotgun (WGS) entry which is preliminary data.</text>
</comment>
<feature type="transmembrane region" description="Helical" evidence="1">
    <location>
        <begin position="151"/>
        <end position="176"/>
    </location>
</feature>
<evidence type="ECO:0008006" key="4">
    <source>
        <dbReference type="Google" id="ProtNLM"/>
    </source>
</evidence>
<keyword evidence="1" id="KW-0812">Transmembrane</keyword>
<name>A0A9X2ZAL4_9FLAO</name>